<evidence type="ECO:0000256" key="3">
    <source>
        <dbReference type="SAM" id="SignalP"/>
    </source>
</evidence>
<evidence type="ECO:0000256" key="1">
    <source>
        <dbReference type="ARBA" id="ARBA00010617"/>
    </source>
</evidence>
<dbReference type="EMBL" id="LHPF02000001">
    <property type="protein sequence ID" value="PSC76994.1"/>
    <property type="molecule type" value="Genomic_DNA"/>
</dbReference>
<feature type="region of interest" description="Disordered" evidence="2">
    <location>
        <begin position="25"/>
        <end position="50"/>
    </location>
</feature>
<feature type="signal peptide" evidence="3">
    <location>
        <begin position="1"/>
        <end position="22"/>
    </location>
</feature>
<gene>
    <name evidence="4" type="primary">g372</name>
    <name evidence="4" type="ORF">C2E20_0372</name>
</gene>
<dbReference type="InterPro" id="IPR036396">
    <property type="entry name" value="Cyt_P450_sf"/>
</dbReference>
<accession>A0A2P6VSC8</accession>
<sequence>MMCHLVMPLLVLLAAPAGLVQARPAAAPAPAPTPGSAAPAPAGAPLPSPPAAGGWSPWLGRPAAQAAVGICPCGSFLSEWNLWYEQGVQAGPDDSGPISGLDALCGGAADDGSTPSMLDLTGQGPPDFNETFSDGLGEVDGQHGTFLDNLLGVGGTGPSLVSWSCEPGQVITGVEVASEAFEASPTGSLLTGLPPPESPPPLPPPAANWSAWLGPRDGPPDYPIANCPCGYVSRWRLWSDAALVEGSESGALYGLAIRCAGADGASLEPLEVLPGGEGTPTAVVSSQQGFSGIKGLAGGLIDSLYGEGGRGARSFAHACAPPAVVVGVEVAVEPRGDRQYLAGLRMNCGVPTVASCAAPPPPVLPSPSLSPVVLPPVPVVVPTPLPVLPGAPAGAPEPTPLPALPGAPAVAPGDPLLAGVSPWLGPKAGPGSYSGICPCGSFVTSWSIWADSGFSQDSKSGALSGLAAGCGGAATSQLDVIPDAGDPSGSTNSGAGYTSIGGLGGTLVNSLLGMGGTGPTPFSHVCPAGQLIQGVQVATNKVGTTEYIAGLSVLCGDPASPTCINGLPGAFPANVYAELRRTCQVQKAKLFDGSDMWLITKHTDLKQVLVDNRLSKVRTHPGFPELVPGAKAAVEGREPTFVDMDPPQHTKFRGIFEPWFTKEYCEGLHPSIRANVDEEADQHCQGLRPSF</sequence>
<dbReference type="AlphaFoldDB" id="A0A2P6VSC8"/>
<dbReference type="PANTHER" id="PTHR46696:SF6">
    <property type="entry name" value="P450, PUTATIVE (EUROFUNG)-RELATED"/>
    <property type="match status" value="1"/>
</dbReference>
<comment type="similarity">
    <text evidence="1">Belongs to the cytochrome P450 family.</text>
</comment>
<dbReference type="Proteomes" id="UP000239649">
    <property type="component" value="Unassembled WGS sequence"/>
</dbReference>
<dbReference type="OrthoDB" id="3945418at2759"/>
<evidence type="ECO:0000313" key="4">
    <source>
        <dbReference type="EMBL" id="PSC76994.1"/>
    </source>
</evidence>
<evidence type="ECO:0000313" key="5">
    <source>
        <dbReference type="Proteomes" id="UP000239649"/>
    </source>
</evidence>
<dbReference type="GO" id="GO:0005506">
    <property type="term" value="F:iron ion binding"/>
    <property type="evidence" value="ECO:0007669"/>
    <property type="project" value="InterPro"/>
</dbReference>
<organism evidence="4 5">
    <name type="scientific">Micractinium conductrix</name>
    <dbReference type="NCBI Taxonomy" id="554055"/>
    <lineage>
        <taxon>Eukaryota</taxon>
        <taxon>Viridiplantae</taxon>
        <taxon>Chlorophyta</taxon>
        <taxon>core chlorophytes</taxon>
        <taxon>Trebouxiophyceae</taxon>
        <taxon>Chlorellales</taxon>
        <taxon>Chlorellaceae</taxon>
        <taxon>Chlorella clade</taxon>
        <taxon>Micractinium</taxon>
    </lineage>
</organism>
<dbReference type="STRING" id="554055.A0A2P6VSC8"/>
<evidence type="ECO:0000256" key="2">
    <source>
        <dbReference type="SAM" id="MobiDB-lite"/>
    </source>
</evidence>
<comment type="caution">
    <text evidence="4">The sequence shown here is derived from an EMBL/GenBank/DDBJ whole genome shotgun (WGS) entry which is preliminary data.</text>
</comment>
<keyword evidence="5" id="KW-1185">Reference proteome</keyword>
<dbReference type="GO" id="GO:0016705">
    <property type="term" value="F:oxidoreductase activity, acting on paired donors, with incorporation or reduction of molecular oxygen"/>
    <property type="evidence" value="ECO:0007669"/>
    <property type="project" value="InterPro"/>
</dbReference>
<dbReference type="PANTHER" id="PTHR46696">
    <property type="entry name" value="P450, PUTATIVE (EUROFUNG)-RELATED"/>
    <property type="match status" value="1"/>
</dbReference>
<name>A0A2P6VSC8_9CHLO</name>
<protein>
    <submittedName>
        <fullName evidence="4">Cytochrome P450</fullName>
    </submittedName>
</protein>
<reference evidence="4 5" key="1">
    <citation type="journal article" date="2018" name="Plant J.">
        <title>Genome sequences of Chlorella sorokiniana UTEX 1602 and Micractinium conductrix SAG 241.80: implications to maltose excretion by a green alga.</title>
        <authorList>
            <person name="Arriola M.B."/>
            <person name="Velmurugan N."/>
            <person name="Zhang Y."/>
            <person name="Plunkett M.H."/>
            <person name="Hondzo H."/>
            <person name="Barney B.M."/>
        </authorList>
    </citation>
    <scope>NUCLEOTIDE SEQUENCE [LARGE SCALE GENOMIC DNA]</scope>
    <source>
        <strain evidence="4 5">SAG 241.80</strain>
    </source>
</reference>
<dbReference type="GO" id="GO:0020037">
    <property type="term" value="F:heme binding"/>
    <property type="evidence" value="ECO:0007669"/>
    <property type="project" value="InterPro"/>
</dbReference>
<dbReference type="Gene3D" id="1.10.630.10">
    <property type="entry name" value="Cytochrome P450"/>
    <property type="match status" value="1"/>
</dbReference>
<feature type="chain" id="PRO_5015143579" evidence="3">
    <location>
        <begin position="23"/>
        <end position="691"/>
    </location>
</feature>
<proteinExistence type="inferred from homology"/>
<dbReference type="GO" id="GO:0004497">
    <property type="term" value="F:monooxygenase activity"/>
    <property type="evidence" value="ECO:0007669"/>
    <property type="project" value="InterPro"/>
</dbReference>
<dbReference type="SUPFAM" id="SSF48264">
    <property type="entry name" value="Cytochrome P450"/>
    <property type="match status" value="1"/>
</dbReference>
<keyword evidence="3" id="KW-0732">Signal</keyword>